<keyword evidence="5 6" id="KW-0408">Iron</keyword>
<dbReference type="EMBL" id="JAQQWK010000011">
    <property type="protein sequence ID" value="KAK8024077.1"/>
    <property type="molecule type" value="Genomic_DNA"/>
</dbReference>
<keyword evidence="7" id="KW-0812">Transmembrane</keyword>
<evidence type="ECO:0000256" key="6">
    <source>
        <dbReference type="RuleBase" id="RU000461"/>
    </source>
</evidence>
<dbReference type="InterPro" id="IPR002401">
    <property type="entry name" value="Cyt_P450_E_grp-I"/>
</dbReference>
<gene>
    <name evidence="8" type="ORF">PG993_012143</name>
</gene>
<keyword evidence="3 6" id="KW-0349">Heme</keyword>
<accession>A0ABR1S1L0</accession>
<keyword evidence="6" id="KW-0560">Oxidoreductase</keyword>
<evidence type="ECO:0000256" key="5">
    <source>
        <dbReference type="ARBA" id="ARBA00023004"/>
    </source>
</evidence>
<comment type="cofactor">
    <cofactor evidence="1">
        <name>heme</name>
        <dbReference type="ChEBI" id="CHEBI:30413"/>
    </cofactor>
</comment>
<reference evidence="8 9" key="1">
    <citation type="submission" date="2023-01" db="EMBL/GenBank/DDBJ databases">
        <title>Analysis of 21 Apiospora genomes using comparative genomics revels a genus with tremendous synthesis potential of carbohydrate active enzymes and secondary metabolites.</title>
        <authorList>
            <person name="Sorensen T."/>
        </authorList>
    </citation>
    <scope>NUCLEOTIDE SEQUENCE [LARGE SCALE GENOMIC DNA]</scope>
    <source>
        <strain evidence="8 9">CBS 33761</strain>
    </source>
</reference>
<keyword evidence="4 6" id="KW-0479">Metal-binding</keyword>
<keyword evidence="7" id="KW-0472">Membrane</keyword>
<dbReference type="Gene3D" id="1.10.630.10">
    <property type="entry name" value="Cytochrome P450"/>
    <property type="match status" value="1"/>
</dbReference>
<dbReference type="PANTHER" id="PTHR24305:SF232">
    <property type="entry name" value="P450, PUTATIVE (EUROFUNG)-RELATED"/>
    <property type="match status" value="1"/>
</dbReference>
<dbReference type="PRINTS" id="PR00463">
    <property type="entry name" value="EP450I"/>
</dbReference>
<dbReference type="InterPro" id="IPR050121">
    <property type="entry name" value="Cytochrome_P450_monoxygenase"/>
</dbReference>
<evidence type="ECO:0008006" key="10">
    <source>
        <dbReference type="Google" id="ProtNLM"/>
    </source>
</evidence>
<keyword evidence="9" id="KW-1185">Reference proteome</keyword>
<dbReference type="SUPFAM" id="SSF48264">
    <property type="entry name" value="Cytochrome P450"/>
    <property type="match status" value="1"/>
</dbReference>
<keyword evidence="6" id="KW-0503">Monooxygenase</keyword>
<feature type="non-terminal residue" evidence="8">
    <location>
        <position position="1"/>
    </location>
</feature>
<evidence type="ECO:0000256" key="4">
    <source>
        <dbReference type="ARBA" id="ARBA00022723"/>
    </source>
</evidence>
<dbReference type="PANTHER" id="PTHR24305">
    <property type="entry name" value="CYTOCHROME P450"/>
    <property type="match status" value="1"/>
</dbReference>
<name>A0ABR1S1L0_9PEZI</name>
<dbReference type="InterPro" id="IPR017972">
    <property type="entry name" value="Cyt_P450_CS"/>
</dbReference>
<protein>
    <recommendedName>
        <fullName evidence="10">Cytochrome P450 monooxygenase</fullName>
    </recommendedName>
</protein>
<dbReference type="Pfam" id="PF00067">
    <property type="entry name" value="p450"/>
    <property type="match status" value="2"/>
</dbReference>
<dbReference type="InterPro" id="IPR001128">
    <property type="entry name" value="Cyt_P450"/>
</dbReference>
<organism evidence="8 9">
    <name type="scientific">Apiospora rasikravindrae</name>
    <dbReference type="NCBI Taxonomy" id="990691"/>
    <lineage>
        <taxon>Eukaryota</taxon>
        <taxon>Fungi</taxon>
        <taxon>Dikarya</taxon>
        <taxon>Ascomycota</taxon>
        <taxon>Pezizomycotina</taxon>
        <taxon>Sordariomycetes</taxon>
        <taxon>Xylariomycetidae</taxon>
        <taxon>Amphisphaeriales</taxon>
        <taxon>Apiosporaceae</taxon>
        <taxon>Apiospora</taxon>
    </lineage>
</organism>
<dbReference type="PRINTS" id="PR00385">
    <property type="entry name" value="P450"/>
</dbReference>
<comment type="caution">
    <text evidence="8">The sequence shown here is derived from an EMBL/GenBank/DDBJ whole genome shotgun (WGS) entry which is preliminary data.</text>
</comment>
<dbReference type="InterPro" id="IPR036396">
    <property type="entry name" value="Cyt_P450_sf"/>
</dbReference>
<evidence type="ECO:0000313" key="9">
    <source>
        <dbReference type="Proteomes" id="UP001444661"/>
    </source>
</evidence>
<dbReference type="PROSITE" id="PS00086">
    <property type="entry name" value="CYTOCHROME_P450"/>
    <property type="match status" value="1"/>
</dbReference>
<evidence type="ECO:0000256" key="3">
    <source>
        <dbReference type="ARBA" id="ARBA00022617"/>
    </source>
</evidence>
<sequence>ILTILHPIHVNQDIHAYMIMMGLILILFGLALLYCLYRWALPKPIPGIPYDASATKSIWGNMSEIMNFKKHHGEVRPWFARQAVKHRAPLTQAWLTPFSRPVLILSDYREAQDVFLRRGRDFFRGLRSCDAFHGSIPEHHIAMMSADPRFKRNKEIVRDLMTPGFLHDVSAPQIHAKSMMLVELWTQKCRLAQGRPFDALNDIFDVAMDMINAAAFALNDDMSTTKVQLDFLSSSNAWSPITSIGPHGGVVFPRPPELPNIAACRALAGHVGVLFNSLAPRLEDRWRMLTSARLRASVKRKDRMIAREIERSLERMGRGGEGAMPTSALDHLLTREKAAATKAGRKPDFHSRKIYDELLGYIVAGHETSATGLSCTQKPDTLTWYTTGMIKLLATHQDVQARLRGTLRETYAAAATELRQPSAQEVALASSPYLDAVIEESLRYAPPIPLLIRTARVDTTLLGHAVPRGTDVFMPALGPGYTAPAAAPVEEGVRSESSRTKGWGGRWDEGDMHLFRPERWLKTNEEDGTQSFDPQAGPIITFGLGLRSCFGKRLAYLEMRMMLALLVWNFEFRKLKGPLASNEANESITTYPKSCYVALEKLSL</sequence>
<evidence type="ECO:0000256" key="7">
    <source>
        <dbReference type="SAM" id="Phobius"/>
    </source>
</evidence>
<proteinExistence type="inferred from homology"/>
<keyword evidence="7" id="KW-1133">Transmembrane helix</keyword>
<evidence type="ECO:0000256" key="2">
    <source>
        <dbReference type="ARBA" id="ARBA00010617"/>
    </source>
</evidence>
<dbReference type="Proteomes" id="UP001444661">
    <property type="component" value="Unassembled WGS sequence"/>
</dbReference>
<evidence type="ECO:0000256" key="1">
    <source>
        <dbReference type="ARBA" id="ARBA00001971"/>
    </source>
</evidence>
<feature type="transmembrane region" description="Helical" evidence="7">
    <location>
        <begin position="14"/>
        <end position="37"/>
    </location>
</feature>
<comment type="similarity">
    <text evidence="2 6">Belongs to the cytochrome P450 family.</text>
</comment>
<evidence type="ECO:0000313" key="8">
    <source>
        <dbReference type="EMBL" id="KAK8024077.1"/>
    </source>
</evidence>